<name>G7QDL0_9BACT</name>
<dbReference type="UniPathway" id="UPA00664"/>
<sequence>MLTYPRIDPVAVSLGPLHVRWYGLMYLIGFCAAWILGRLRAGRPGSGWTGLQVDDLVTYSVLGVVVGGRVGYVLFYDLPGLLADPLSVFMVWQGGMSFHGGFLGMLAVFWYLGKKTGKGFWGVADFTAPLIAPGILAGRIGNFINGELWGKVSDVPWAMVFPDPRAGLQPRHPSQLYEAGLEGLALFLLVWFYSARPRKTGAVSGMFCLWYGIFRFSLEFVRLPDPQLGYLAFGWLTMGQILSVPVMAMGVWLLWLRTVPAPAGRPIPGGAE</sequence>
<dbReference type="eggNOG" id="COG0682">
    <property type="taxonomic scope" value="Bacteria"/>
</dbReference>
<keyword evidence="6 7" id="KW-0472">Membrane</keyword>
<keyword evidence="5 7" id="KW-1133">Transmembrane helix</keyword>
<feature type="transmembrane region" description="Helical" evidence="7">
    <location>
        <begin position="200"/>
        <end position="218"/>
    </location>
</feature>
<dbReference type="Pfam" id="PF01790">
    <property type="entry name" value="LGT"/>
    <property type="match status" value="1"/>
</dbReference>
<comment type="function">
    <text evidence="7">Catalyzes the transfer of the diacylglyceryl group from phosphatidylglycerol to the sulfhydryl group of the N-terminal cysteine of a prolipoprotein, the first step in the formation of mature lipoproteins.</text>
</comment>
<evidence type="ECO:0000256" key="6">
    <source>
        <dbReference type="ARBA" id="ARBA00023136"/>
    </source>
</evidence>
<evidence type="ECO:0000256" key="2">
    <source>
        <dbReference type="ARBA" id="ARBA00022475"/>
    </source>
</evidence>
<dbReference type="PANTHER" id="PTHR30589:SF0">
    <property type="entry name" value="PHOSPHATIDYLGLYCEROL--PROLIPOPROTEIN DIACYLGLYCERYL TRANSFERASE"/>
    <property type="match status" value="1"/>
</dbReference>
<organism evidence="8 9">
    <name type="scientific">Solidesulfovibrio carbinoliphilus subsp. oakridgensis</name>
    <dbReference type="NCBI Taxonomy" id="694327"/>
    <lineage>
        <taxon>Bacteria</taxon>
        <taxon>Pseudomonadati</taxon>
        <taxon>Thermodesulfobacteriota</taxon>
        <taxon>Desulfovibrionia</taxon>
        <taxon>Desulfovibrionales</taxon>
        <taxon>Desulfovibrionaceae</taxon>
        <taxon>Solidesulfovibrio</taxon>
    </lineage>
</organism>
<dbReference type="HOGENOM" id="CLU_013386_1_0_7"/>
<dbReference type="AlphaFoldDB" id="G7QDL0"/>
<keyword evidence="3 7" id="KW-0808">Transferase</keyword>
<dbReference type="HAMAP" id="MF_01147">
    <property type="entry name" value="Lgt"/>
    <property type="match status" value="1"/>
</dbReference>
<dbReference type="GO" id="GO:0042158">
    <property type="term" value="P:lipoprotein biosynthetic process"/>
    <property type="evidence" value="ECO:0007669"/>
    <property type="project" value="UniProtKB-UniRule"/>
</dbReference>
<keyword evidence="9" id="KW-1185">Reference proteome</keyword>
<gene>
    <name evidence="7" type="primary">lgt</name>
    <name evidence="8" type="ORF">DFW101_0499</name>
</gene>
<evidence type="ECO:0000256" key="3">
    <source>
        <dbReference type="ARBA" id="ARBA00022679"/>
    </source>
</evidence>
<feature type="transmembrane region" description="Helical" evidence="7">
    <location>
        <begin position="176"/>
        <end position="194"/>
    </location>
</feature>
<dbReference type="PROSITE" id="PS01311">
    <property type="entry name" value="LGT"/>
    <property type="match status" value="1"/>
</dbReference>
<keyword evidence="2 7" id="KW-1003">Cell membrane</keyword>
<feature type="binding site" evidence="7">
    <location>
        <position position="139"/>
    </location>
    <ligand>
        <name>a 1,2-diacyl-sn-glycero-3-phospho-(1'-sn-glycerol)</name>
        <dbReference type="ChEBI" id="CHEBI:64716"/>
    </ligand>
</feature>
<evidence type="ECO:0000313" key="8">
    <source>
        <dbReference type="EMBL" id="EHJ46516.1"/>
    </source>
</evidence>
<dbReference type="GO" id="GO:0005886">
    <property type="term" value="C:plasma membrane"/>
    <property type="evidence" value="ECO:0007669"/>
    <property type="project" value="UniProtKB-SubCell"/>
</dbReference>
<accession>G7QDL0</accession>
<comment type="similarity">
    <text evidence="1 7">Belongs to the Lgt family.</text>
</comment>
<dbReference type="EC" id="2.5.1.145" evidence="7"/>
<dbReference type="EMBL" id="CM001368">
    <property type="protein sequence ID" value="EHJ46516.1"/>
    <property type="molecule type" value="Genomic_DNA"/>
</dbReference>
<evidence type="ECO:0000256" key="4">
    <source>
        <dbReference type="ARBA" id="ARBA00022692"/>
    </source>
</evidence>
<dbReference type="Proteomes" id="UP000004662">
    <property type="component" value="Chromosome"/>
</dbReference>
<dbReference type="PANTHER" id="PTHR30589">
    <property type="entry name" value="PROLIPOPROTEIN DIACYLGLYCERYL TRANSFERASE"/>
    <property type="match status" value="1"/>
</dbReference>
<evidence type="ECO:0000256" key="1">
    <source>
        <dbReference type="ARBA" id="ARBA00007150"/>
    </source>
</evidence>
<proteinExistence type="inferred from homology"/>
<reference evidence="9" key="1">
    <citation type="journal article" date="2015" name="Genome Announc.">
        <title>High-Quality Draft Genome Sequence of Desulfovibrio carbinoliphilus FW-101-2B, an Organic Acid-Oxidizing Sulfate-Reducing Bacterium Isolated from Uranium(VI)-Contaminated Groundwater.</title>
        <authorList>
            <person name="Ramsay B.D."/>
            <person name="Hwang C."/>
            <person name="Woo H.L."/>
            <person name="Carroll S.L."/>
            <person name="Lucas S."/>
            <person name="Han J."/>
            <person name="Lapidus A.L."/>
            <person name="Cheng J.F."/>
            <person name="Goodwin L.A."/>
            <person name="Pitluck S."/>
            <person name="Peters L."/>
            <person name="Chertkov O."/>
            <person name="Held B."/>
            <person name="Detter J.C."/>
            <person name="Han C.S."/>
            <person name="Tapia R."/>
            <person name="Land M.L."/>
            <person name="Hauser L.J."/>
            <person name="Kyrpides N.C."/>
            <person name="Ivanova N.N."/>
            <person name="Mikhailova N."/>
            <person name="Pagani I."/>
            <person name="Woyke T."/>
            <person name="Arkin A.P."/>
            <person name="Dehal P."/>
            <person name="Chivian D."/>
            <person name="Criddle C.S."/>
            <person name="Wu W."/>
            <person name="Chakraborty R."/>
            <person name="Hazen T.C."/>
            <person name="Fields M.W."/>
        </authorList>
    </citation>
    <scope>NUCLEOTIDE SEQUENCE [LARGE SCALE GENOMIC DNA]</scope>
    <source>
        <strain evidence="9">FW-101-2B</strain>
    </source>
</reference>
<evidence type="ECO:0000313" key="9">
    <source>
        <dbReference type="Proteomes" id="UP000004662"/>
    </source>
</evidence>
<evidence type="ECO:0000256" key="5">
    <source>
        <dbReference type="ARBA" id="ARBA00022989"/>
    </source>
</evidence>
<dbReference type="InterPro" id="IPR001640">
    <property type="entry name" value="Lgt"/>
</dbReference>
<dbReference type="GO" id="GO:0008961">
    <property type="term" value="F:phosphatidylglycerol-prolipoprotein diacylglyceryl transferase activity"/>
    <property type="evidence" value="ECO:0007669"/>
    <property type="project" value="UniProtKB-UniRule"/>
</dbReference>
<dbReference type="STRING" id="694327.DFW101_0499"/>
<dbReference type="NCBIfam" id="TIGR00544">
    <property type="entry name" value="lgt"/>
    <property type="match status" value="1"/>
</dbReference>
<comment type="catalytic activity">
    <reaction evidence="7">
        <text>L-cysteinyl-[prolipoprotein] + a 1,2-diacyl-sn-glycero-3-phospho-(1'-sn-glycerol) = an S-1,2-diacyl-sn-glyceryl-L-cysteinyl-[prolipoprotein] + sn-glycerol 1-phosphate + H(+)</text>
        <dbReference type="Rhea" id="RHEA:56712"/>
        <dbReference type="Rhea" id="RHEA-COMP:14679"/>
        <dbReference type="Rhea" id="RHEA-COMP:14680"/>
        <dbReference type="ChEBI" id="CHEBI:15378"/>
        <dbReference type="ChEBI" id="CHEBI:29950"/>
        <dbReference type="ChEBI" id="CHEBI:57685"/>
        <dbReference type="ChEBI" id="CHEBI:64716"/>
        <dbReference type="ChEBI" id="CHEBI:140658"/>
        <dbReference type="EC" id="2.5.1.145"/>
    </reaction>
</comment>
<dbReference type="RefSeq" id="WP_009179954.1">
    <property type="nucleotide sequence ID" value="NZ_CM001368.1"/>
</dbReference>
<keyword evidence="4 7" id="KW-0812">Transmembrane</keyword>
<feature type="transmembrane region" description="Helical" evidence="7">
    <location>
        <begin position="56"/>
        <end position="76"/>
    </location>
</feature>
<feature type="transmembrane region" description="Helical" evidence="7">
    <location>
        <begin position="20"/>
        <end position="36"/>
    </location>
</feature>
<comment type="pathway">
    <text evidence="7">Protein modification; lipoprotein biosynthesis (diacylglyceryl transfer).</text>
</comment>
<feature type="transmembrane region" description="Helical" evidence="7">
    <location>
        <begin position="230"/>
        <end position="255"/>
    </location>
</feature>
<feature type="transmembrane region" description="Helical" evidence="7">
    <location>
        <begin position="88"/>
        <end position="112"/>
    </location>
</feature>
<protein>
    <recommendedName>
        <fullName evidence="7">Phosphatidylglycerol--prolipoprotein diacylglyceryl transferase</fullName>
        <ecNumber evidence="7">2.5.1.145</ecNumber>
    </recommendedName>
</protein>
<dbReference type="OrthoDB" id="871140at2"/>
<evidence type="ECO:0000256" key="7">
    <source>
        <dbReference type="HAMAP-Rule" id="MF_01147"/>
    </source>
</evidence>
<comment type="subcellular location">
    <subcellularLocation>
        <location evidence="7">Cell membrane</location>
        <topology evidence="7">Multi-pass membrane protein</topology>
    </subcellularLocation>
</comment>